<name>A0A1G6N2N4_9ACTN</name>
<keyword evidence="3" id="KW-0663">Pyridoxal phosphate</keyword>
<dbReference type="GO" id="GO:0030170">
    <property type="term" value="F:pyridoxal phosphate binding"/>
    <property type="evidence" value="ECO:0007669"/>
    <property type="project" value="InterPro"/>
</dbReference>
<sequence>MHYDFQTLPQRRDTGSAKWEQMYRDQPNLGPDIVPLSVADMEFENPPEVKQALREWLDGAVMGYTDPTDEFFSACLGWQERRHGWTPKREWVVTSPGVVPAIFNAVRTLTSPGDGVIVQPPVYYPFFMAVEAGGRHIVRNPLAVDRAGGAPRYRMDFDDLERKASNPANTMLVLCSPHNPVGRVWTRRELERVLDICARHDVTIVADEIHDDLIMPGVRHTAIMSVSRLADWPRLVVCTAPSKTFNIAGCQASVNYVPDADVRERFVRGFKDIASTELNCFAYPATIAAYTRCDAWLEQLLGVIWSNYQMLRDFMHERMPEVEVYPLEGTYLAWADFGAWGLSPQGLERFMHEDARLYLDEGHVFGSEGDGFERFNLACPDHVLHSALERLYAAARNAGLLGPNGGSQK</sequence>
<dbReference type="NCBIfam" id="TIGR04350">
    <property type="entry name" value="C_S_lyase_PatB"/>
    <property type="match status" value="1"/>
</dbReference>
<dbReference type="CDD" id="cd00609">
    <property type="entry name" value="AAT_like"/>
    <property type="match status" value="1"/>
</dbReference>
<reference evidence="8" key="1">
    <citation type="submission" date="2016-10" db="EMBL/GenBank/DDBJ databases">
        <authorList>
            <person name="Varghese N."/>
            <person name="Submissions S."/>
        </authorList>
    </citation>
    <scope>NUCLEOTIDE SEQUENCE [LARGE SCALE GENOMIC DNA]</scope>
    <source>
        <strain evidence="8">DSM 22619</strain>
    </source>
</reference>
<dbReference type="AlphaFoldDB" id="A0A1G6N2N4"/>
<dbReference type="SUPFAM" id="SSF53383">
    <property type="entry name" value="PLP-dependent transferases"/>
    <property type="match status" value="1"/>
</dbReference>
<dbReference type="Proteomes" id="UP000198528">
    <property type="component" value="Unassembled WGS sequence"/>
</dbReference>
<dbReference type="InterPro" id="IPR015422">
    <property type="entry name" value="PyrdxlP-dep_Trfase_small"/>
</dbReference>
<dbReference type="EMBL" id="FMZL01000028">
    <property type="protein sequence ID" value="SDC62089.1"/>
    <property type="molecule type" value="Genomic_DNA"/>
</dbReference>
<dbReference type="Pfam" id="PF00155">
    <property type="entry name" value="Aminotran_1_2"/>
    <property type="match status" value="1"/>
</dbReference>
<protein>
    <recommendedName>
        <fullName evidence="2">cysteine-S-conjugate beta-lyase</fullName>
        <ecNumber evidence="2">4.4.1.13</ecNumber>
    </recommendedName>
</protein>
<dbReference type="STRING" id="604330.SAMN04489857_0831"/>
<evidence type="ECO:0000259" key="6">
    <source>
        <dbReference type="Pfam" id="PF00155"/>
    </source>
</evidence>
<dbReference type="InterPro" id="IPR015421">
    <property type="entry name" value="PyrdxlP-dep_Trfase_major"/>
</dbReference>
<dbReference type="InterPro" id="IPR027619">
    <property type="entry name" value="C-S_lyase_PatB-like"/>
</dbReference>
<dbReference type="InterPro" id="IPR051798">
    <property type="entry name" value="Class-II_PLP-Dep_Aminotrans"/>
</dbReference>
<gene>
    <name evidence="7" type="ORF">SAMN04487824_12820</name>
</gene>
<keyword evidence="4 7" id="KW-0456">Lyase</keyword>
<dbReference type="EC" id="4.4.1.13" evidence="2"/>
<dbReference type="Gene3D" id="3.40.640.10">
    <property type="entry name" value="Type I PLP-dependent aspartate aminotransferase-like (Major domain)"/>
    <property type="match status" value="1"/>
</dbReference>
<dbReference type="InterPro" id="IPR015424">
    <property type="entry name" value="PyrdxlP-dep_Trfase"/>
</dbReference>
<comment type="cofactor">
    <cofactor evidence="1">
        <name>pyridoxal 5'-phosphate</name>
        <dbReference type="ChEBI" id="CHEBI:597326"/>
    </cofactor>
</comment>
<accession>A0A1G6N2N4</accession>
<dbReference type="RefSeq" id="WP_090847660.1">
    <property type="nucleotide sequence ID" value="NZ_FMZL01000028.1"/>
</dbReference>
<proteinExistence type="inferred from homology"/>
<dbReference type="PANTHER" id="PTHR43525:SF1">
    <property type="entry name" value="PROTEIN MALY"/>
    <property type="match status" value="1"/>
</dbReference>
<evidence type="ECO:0000256" key="2">
    <source>
        <dbReference type="ARBA" id="ARBA00012224"/>
    </source>
</evidence>
<evidence type="ECO:0000256" key="4">
    <source>
        <dbReference type="ARBA" id="ARBA00023239"/>
    </source>
</evidence>
<organism evidence="7 8">
    <name type="scientific">Parafannyhessea umbonata</name>
    <dbReference type="NCBI Taxonomy" id="604330"/>
    <lineage>
        <taxon>Bacteria</taxon>
        <taxon>Bacillati</taxon>
        <taxon>Actinomycetota</taxon>
        <taxon>Coriobacteriia</taxon>
        <taxon>Coriobacteriales</taxon>
        <taxon>Atopobiaceae</taxon>
        <taxon>Parafannyhessea</taxon>
    </lineage>
</organism>
<dbReference type="Gene3D" id="3.90.1150.10">
    <property type="entry name" value="Aspartate Aminotransferase, domain 1"/>
    <property type="match status" value="1"/>
</dbReference>
<evidence type="ECO:0000313" key="7">
    <source>
        <dbReference type="EMBL" id="SDC62089.1"/>
    </source>
</evidence>
<evidence type="ECO:0000313" key="8">
    <source>
        <dbReference type="Proteomes" id="UP000198528"/>
    </source>
</evidence>
<evidence type="ECO:0000256" key="5">
    <source>
        <dbReference type="ARBA" id="ARBA00037974"/>
    </source>
</evidence>
<dbReference type="PANTHER" id="PTHR43525">
    <property type="entry name" value="PROTEIN MALY"/>
    <property type="match status" value="1"/>
</dbReference>
<feature type="domain" description="Aminotransferase class I/classII large" evidence="6">
    <location>
        <begin position="32"/>
        <end position="391"/>
    </location>
</feature>
<evidence type="ECO:0000256" key="1">
    <source>
        <dbReference type="ARBA" id="ARBA00001933"/>
    </source>
</evidence>
<evidence type="ECO:0000256" key="3">
    <source>
        <dbReference type="ARBA" id="ARBA00022898"/>
    </source>
</evidence>
<dbReference type="InterPro" id="IPR004839">
    <property type="entry name" value="Aminotransferase_I/II_large"/>
</dbReference>
<dbReference type="GO" id="GO:0047804">
    <property type="term" value="F:cysteine-S-conjugate beta-lyase activity"/>
    <property type="evidence" value="ECO:0007669"/>
    <property type="project" value="UniProtKB-EC"/>
</dbReference>
<keyword evidence="8" id="KW-1185">Reference proteome</keyword>
<comment type="similarity">
    <text evidence="5">Belongs to the class-II pyridoxal-phosphate-dependent aminotransferase family. MalY/PatB cystathionine beta-lyase subfamily.</text>
</comment>